<dbReference type="InterPro" id="IPR004089">
    <property type="entry name" value="MCPsignal_dom"/>
</dbReference>
<dbReference type="STRING" id="269796.Rru_A2774"/>
<dbReference type="GO" id="GO:0007165">
    <property type="term" value="P:signal transduction"/>
    <property type="evidence" value="ECO:0007669"/>
    <property type="project" value="UniProtKB-KW"/>
</dbReference>
<feature type="domain" description="HAMP" evidence="7">
    <location>
        <begin position="381"/>
        <end position="433"/>
    </location>
</feature>
<dbReference type="PROSITE" id="PS50885">
    <property type="entry name" value="HAMP"/>
    <property type="match status" value="1"/>
</dbReference>
<feature type="coiled-coil region" evidence="4">
    <location>
        <begin position="424"/>
        <end position="451"/>
    </location>
</feature>
<organism evidence="8 9">
    <name type="scientific">Rhodospirillum rubrum (strain ATCC 11170 / ATH 1.1.1 / DSM 467 / LMG 4362 / NCIMB 8255 / S1)</name>
    <dbReference type="NCBI Taxonomy" id="269796"/>
    <lineage>
        <taxon>Bacteria</taxon>
        <taxon>Pseudomonadati</taxon>
        <taxon>Pseudomonadota</taxon>
        <taxon>Alphaproteobacteria</taxon>
        <taxon>Rhodospirillales</taxon>
        <taxon>Rhodospirillaceae</taxon>
        <taxon>Rhodospirillum</taxon>
    </lineage>
</organism>
<dbReference type="KEGG" id="rru:Rru_A2774"/>
<evidence type="ECO:0000313" key="8">
    <source>
        <dbReference type="EMBL" id="ABC23571.1"/>
    </source>
</evidence>
<dbReference type="InterPro" id="IPR004090">
    <property type="entry name" value="Chemotax_Me-accpt_rcpt"/>
</dbReference>
<dbReference type="GO" id="GO:0006935">
    <property type="term" value="P:chemotaxis"/>
    <property type="evidence" value="ECO:0007669"/>
    <property type="project" value="InterPro"/>
</dbReference>
<feature type="transmembrane region" description="Helical" evidence="5">
    <location>
        <begin position="358"/>
        <end position="379"/>
    </location>
</feature>
<dbReference type="RefSeq" id="WP_011390584.1">
    <property type="nucleotide sequence ID" value="NC_007643.1"/>
</dbReference>
<dbReference type="PRINTS" id="PR00260">
    <property type="entry name" value="CHEMTRNSDUCR"/>
</dbReference>
<dbReference type="CDD" id="cd06225">
    <property type="entry name" value="HAMP"/>
    <property type="match status" value="1"/>
</dbReference>
<name>Q2RQM4_RHORT</name>
<evidence type="ECO:0000256" key="1">
    <source>
        <dbReference type="ARBA" id="ARBA00023224"/>
    </source>
</evidence>
<dbReference type="Proteomes" id="UP000001929">
    <property type="component" value="Chromosome"/>
</dbReference>
<comment type="similarity">
    <text evidence="2">Belongs to the methyl-accepting chemotaxis (MCP) protein family.</text>
</comment>
<dbReference type="Pfam" id="PF00672">
    <property type="entry name" value="HAMP"/>
    <property type="match status" value="1"/>
</dbReference>
<evidence type="ECO:0000256" key="4">
    <source>
        <dbReference type="SAM" id="Coils"/>
    </source>
</evidence>
<protein>
    <submittedName>
        <fullName evidence="8">Chemotaxis sensory transducer</fullName>
    </submittedName>
</protein>
<dbReference type="EMBL" id="CP000230">
    <property type="protein sequence ID" value="ABC23571.1"/>
    <property type="molecule type" value="Genomic_DNA"/>
</dbReference>
<dbReference type="eggNOG" id="COG0840">
    <property type="taxonomic scope" value="Bacteria"/>
</dbReference>
<dbReference type="Pfam" id="PF00015">
    <property type="entry name" value="MCPsignal"/>
    <property type="match status" value="1"/>
</dbReference>
<keyword evidence="5" id="KW-1133">Transmembrane helix</keyword>
<evidence type="ECO:0000256" key="3">
    <source>
        <dbReference type="PROSITE-ProRule" id="PRU00284"/>
    </source>
</evidence>
<reference evidence="8 9" key="1">
    <citation type="journal article" date="2011" name="Stand. Genomic Sci.">
        <title>Complete genome sequence of Rhodospirillum rubrum type strain (S1).</title>
        <authorList>
            <person name="Munk A.C."/>
            <person name="Copeland A."/>
            <person name="Lucas S."/>
            <person name="Lapidus A."/>
            <person name="Del Rio T.G."/>
            <person name="Barry K."/>
            <person name="Detter J.C."/>
            <person name="Hammon N."/>
            <person name="Israni S."/>
            <person name="Pitluck S."/>
            <person name="Brettin T."/>
            <person name="Bruce D."/>
            <person name="Han C."/>
            <person name="Tapia R."/>
            <person name="Gilna P."/>
            <person name="Schmutz J."/>
            <person name="Larimer F."/>
            <person name="Land M."/>
            <person name="Kyrpides N.C."/>
            <person name="Mavromatis K."/>
            <person name="Richardson P."/>
            <person name="Rohde M."/>
            <person name="Goker M."/>
            <person name="Klenk H.P."/>
            <person name="Zhang Y."/>
            <person name="Roberts G.P."/>
            <person name="Reslewic S."/>
            <person name="Schwartz D.C."/>
        </authorList>
    </citation>
    <scope>NUCLEOTIDE SEQUENCE [LARGE SCALE GENOMIC DNA]</scope>
    <source>
        <strain evidence="9">ATCC 11170 / ATH 1.1.1 / DSM 467 / LMG 4362 / NCIMB 8255 / S1</strain>
    </source>
</reference>
<keyword evidence="9" id="KW-1185">Reference proteome</keyword>
<keyword evidence="5" id="KW-0812">Transmembrane</keyword>
<feature type="domain" description="Methyl-accepting transducer" evidence="6">
    <location>
        <begin position="481"/>
        <end position="703"/>
    </location>
</feature>
<evidence type="ECO:0000259" key="7">
    <source>
        <dbReference type="PROSITE" id="PS50885"/>
    </source>
</evidence>
<dbReference type="EnsemblBacteria" id="ABC23571">
    <property type="protein sequence ID" value="ABC23571"/>
    <property type="gene ID" value="Rru_A2774"/>
</dbReference>
<dbReference type="Gene3D" id="1.20.58.920">
    <property type="match status" value="1"/>
</dbReference>
<dbReference type="InterPro" id="IPR003660">
    <property type="entry name" value="HAMP_dom"/>
</dbReference>
<keyword evidence="4" id="KW-0175">Coiled coil</keyword>
<dbReference type="SMART" id="SM00283">
    <property type="entry name" value="MA"/>
    <property type="match status" value="1"/>
</dbReference>
<proteinExistence type="inferred from homology"/>
<dbReference type="HOGENOM" id="CLU_000445_107_27_5"/>
<evidence type="ECO:0000313" key="9">
    <source>
        <dbReference type="Proteomes" id="UP000001929"/>
    </source>
</evidence>
<dbReference type="PANTHER" id="PTHR32089">
    <property type="entry name" value="METHYL-ACCEPTING CHEMOTAXIS PROTEIN MCPB"/>
    <property type="match status" value="1"/>
</dbReference>
<evidence type="ECO:0000256" key="2">
    <source>
        <dbReference type="ARBA" id="ARBA00029447"/>
    </source>
</evidence>
<dbReference type="PROSITE" id="PS50111">
    <property type="entry name" value="CHEMOTAXIS_TRANSDUC_2"/>
    <property type="match status" value="1"/>
</dbReference>
<keyword evidence="5" id="KW-0472">Membrane</keyword>
<dbReference type="GO" id="GO:0016020">
    <property type="term" value="C:membrane"/>
    <property type="evidence" value="ECO:0007669"/>
    <property type="project" value="InterPro"/>
</dbReference>
<dbReference type="GO" id="GO:0004888">
    <property type="term" value="F:transmembrane signaling receptor activity"/>
    <property type="evidence" value="ECO:0007669"/>
    <property type="project" value="InterPro"/>
</dbReference>
<dbReference type="SUPFAM" id="SSF58104">
    <property type="entry name" value="Methyl-accepting chemotaxis protein (MCP) signaling domain"/>
    <property type="match status" value="1"/>
</dbReference>
<dbReference type="AlphaFoldDB" id="Q2RQM4"/>
<dbReference type="Gene3D" id="1.10.287.950">
    <property type="entry name" value="Methyl-accepting chemotaxis protein"/>
    <property type="match status" value="1"/>
</dbReference>
<dbReference type="PATRIC" id="fig|269796.9.peg.2880"/>
<dbReference type="PhylomeDB" id="Q2RQM4"/>
<feature type="transmembrane region" description="Helical" evidence="5">
    <location>
        <begin position="21"/>
        <end position="41"/>
    </location>
</feature>
<dbReference type="SMART" id="SM00304">
    <property type="entry name" value="HAMP"/>
    <property type="match status" value="1"/>
</dbReference>
<accession>Q2RQM4</accession>
<evidence type="ECO:0000259" key="6">
    <source>
        <dbReference type="PROSITE" id="PS50111"/>
    </source>
</evidence>
<dbReference type="PANTHER" id="PTHR32089:SF112">
    <property type="entry name" value="LYSOZYME-LIKE PROTEIN-RELATED"/>
    <property type="match status" value="1"/>
</dbReference>
<evidence type="ECO:0000256" key="5">
    <source>
        <dbReference type="SAM" id="Phobius"/>
    </source>
</evidence>
<gene>
    <name evidence="8" type="ordered locus">Rru_A2774</name>
</gene>
<keyword evidence="1 3" id="KW-0807">Transducer</keyword>
<sequence>MTQTGKRSATAGGIRFGIGKRILTSFLAVAAITVGLSVLAWTSLDQSRKDYGALVDDSLPAVKDALELARSSVVLTSMAPMLQAVRSDDERKRIFDDLRGSHQALDQRITDLAARVDRPEIIAGLRKTAEEMRTTLDRLNGIAQSMLGTEAVMIEDTKTIRGLETGFAAAARKLAGSAKIEVVLGARKLANMIELLQADQTVTGAAEVAKAGEQATQAFEASLRISADAVRSLSILAQAQRAPDLETLSSLESAFKSGMASVSSQLSRLKSANVDADQLAQLQRLFDDTMMLGDEMPSLFDRRASALTQVGMANDLVEESRAIAERLGILVNNLVGAVDGDIATTVEISEARAKTTVIIQWSVAGLAVLITVLIGWWYVGKRIIGRLLRLATAMDRIAGGDLDTAIPDQGNDEISQMARTVAVFRDTAREAREAERRVAEERERAARLKREGELSLADAFDQSVGQTVQDLGGAAQTAAERADTMDQLARAVMDENRGVAQTSEEMSGQTQAVAAAVEELDSAIEEILRQTTGSSEVSGSAVREAEAMRAVMDSLNDGSGRIGEIIGLIEQVAAQTNLLAMNATIEAAHAGNAGKGFAVVASEVKNLAHQSSQSADDIRKQIAKIRADVENAVSATGRLTDIIRRNDEIVAGIASSVEQQSAATREISRNVQMVAEGVRHISSSVTLVSDVSERSGKAAAEVLAASQAMRGQVGVITGEIDSFLSGIRA</sequence>
<dbReference type="InterPro" id="IPR038188">
    <property type="entry name" value="TorS_sensor_sf"/>
</dbReference>
<dbReference type="Gene3D" id="6.10.340.10">
    <property type="match status" value="1"/>
</dbReference>